<dbReference type="RefSeq" id="WP_199399316.1">
    <property type="nucleotide sequence ID" value="NZ_NBYY01000009.1"/>
</dbReference>
<sequence length="66" mass="7656">MRKLMQGVLILLCSYLTHRQARPIGIALVYSSKLQVCSNLHIFRYQVFKGTEKRGKERWGGFKVSN</sequence>
<evidence type="ECO:0000313" key="2">
    <source>
        <dbReference type="EMBL" id="PCS23912.1"/>
    </source>
</evidence>
<keyword evidence="3" id="KW-1185">Reference proteome</keyword>
<proteinExistence type="predicted"/>
<gene>
    <name evidence="2" type="ORF">BTN49_0884</name>
</gene>
<reference evidence="3" key="1">
    <citation type="submission" date="2017-04" db="EMBL/GenBank/DDBJ databases">
        <title>Genome evolution of the luminous symbionts of deep sea anglerfish.</title>
        <authorList>
            <person name="Hendry T.A."/>
        </authorList>
    </citation>
    <scope>NUCLEOTIDE SEQUENCE [LARGE SCALE GENOMIC DNA]</scope>
</reference>
<evidence type="ECO:0000313" key="3">
    <source>
        <dbReference type="Proteomes" id="UP000219020"/>
    </source>
</evidence>
<accession>A0A2A5T704</accession>
<dbReference type="Pfam" id="PF13612">
    <property type="entry name" value="DDE_Tnp_1_3"/>
    <property type="match status" value="1"/>
</dbReference>
<dbReference type="GeneID" id="66953213"/>
<dbReference type="InterPro" id="IPR025668">
    <property type="entry name" value="Tnp_DDE_dom"/>
</dbReference>
<dbReference type="EMBL" id="NBYY01000009">
    <property type="protein sequence ID" value="PCS23912.1"/>
    <property type="molecule type" value="Genomic_DNA"/>
</dbReference>
<organism evidence="2 3">
    <name type="scientific">Candidatus Enterovibrio escicola</name>
    <dbReference type="NCBI Taxonomy" id="1927127"/>
    <lineage>
        <taxon>Bacteria</taxon>
        <taxon>Pseudomonadati</taxon>
        <taxon>Pseudomonadota</taxon>
        <taxon>Gammaproteobacteria</taxon>
        <taxon>Vibrionales</taxon>
        <taxon>Vibrionaceae</taxon>
        <taxon>Enterovibrio</taxon>
    </lineage>
</organism>
<dbReference type="Proteomes" id="UP000219020">
    <property type="component" value="Unassembled WGS sequence"/>
</dbReference>
<comment type="caution">
    <text evidence="2">The sequence shown here is derived from an EMBL/GenBank/DDBJ whole genome shotgun (WGS) entry which is preliminary data.</text>
</comment>
<evidence type="ECO:0000259" key="1">
    <source>
        <dbReference type="Pfam" id="PF13612"/>
    </source>
</evidence>
<name>A0A2A5T704_9GAMM</name>
<feature type="domain" description="Transposase DDE" evidence="1">
    <location>
        <begin position="22"/>
        <end position="62"/>
    </location>
</feature>
<dbReference type="AlphaFoldDB" id="A0A2A5T704"/>
<protein>
    <submittedName>
        <fullName evidence="2">Mobile element protein</fullName>
    </submittedName>
</protein>